<accession>N6VRG1</accession>
<dbReference type="AlphaFoldDB" id="N6VRG1"/>
<name>N6VRG1_9GAMM</name>
<dbReference type="Pfam" id="PF22098">
    <property type="entry name" value="DUF6942"/>
    <property type="match status" value="1"/>
</dbReference>
<dbReference type="RefSeq" id="WP_004580995.1">
    <property type="nucleotide sequence ID" value="NZ_AP028878.1"/>
</dbReference>
<evidence type="ECO:0000313" key="2">
    <source>
        <dbReference type="Proteomes" id="UP000013165"/>
    </source>
</evidence>
<dbReference type="HOGENOM" id="CLU_108934_0_0_6"/>
<comment type="caution">
    <text evidence="1">The sequence shown here is derived from an EMBL/GenBank/DDBJ whole genome shotgun (WGS) entry which is preliminary data.</text>
</comment>
<dbReference type="EMBL" id="APLQ01000014">
    <property type="protein sequence ID" value="ENO12765.1"/>
    <property type="molecule type" value="Genomic_DNA"/>
</dbReference>
<proteinExistence type="predicted"/>
<dbReference type="InterPro" id="IPR054222">
    <property type="entry name" value="DUF6942"/>
</dbReference>
<organism evidence="1 2">
    <name type="scientific">Marinobacter nanhaiticus D15-8W</name>
    <dbReference type="NCBI Taxonomy" id="626887"/>
    <lineage>
        <taxon>Bacteria</taxon>
        <taxon>Pseudomonadati</taxon>
        <taxon>Pseudomonadota</taxon>
        <taxon>Gammaproteobacteria</taxon>
        <taxon>Pseudomonadales</taxon>
        <taxon>Marinobacteraceae</taxon>
        <taxon>Marinobacter</taxon>
    </lineage>
</organism>
<reference evidence="1 2" key="1">
    <citation type="journal article" date="2013" name="Genome Announc.">
        <title>Genome Sequence of the Polycyclic Aromatic Hydrocarbon-Degrading Bacterium Strain Marinobacter nanhaiticus D15-8WT.</title>
        <authorList>
            <person name="Cui Z."/>
            <person name="Gao W."/>
            <person name="Li Q."/>
            <person name="Xu G."/>
            <person name="Zheng L."/>
        </authorList>
    </citation>
    <scope>NUCLEOTIDE SEQUENCE [LARGE SCALE GENOMIC DNA]</scope>
    <source>
        <strain evidence="1 2">D15-8W</strain>
    </source>
</reference>
<evidence type="ECO:0000313" key="1">
    <source>
        <dbReference type="EMBL" id="ENO12765.1"/>
    </source>
</evidence>
<dbReference type="PATRIC" id="fig|626887.3.peg.3043"/>
<keyword evidence="2" id="KW-1185">Reference proteome</keyword>
<gene>
    <name evidence="1" type="ORF">J057_15245</name>
</gene>
<protein>
    <submittedName>
        <fullName evidence="1">Uncharacterized protein</fullName>
    </submittedName>
</protein>
<dbReference type="eggNOG" id="ENOG5032XUX">
    <property type="taxonomic scope" value="Bacteria"/>
</dbReference>
<sequence>MPKDSRLGPDFPRVTLYLPHRPRGLIQLIENPNAHALLSLNSNHWRKIVTLLAKIASPVADGWRQFRDQDLFRDTALGFSPELDEGSHWHWIGGKENLQRFGHLHHDAQPLVDQSEVLIDPDKRLLLTPYPDYRQLSNTMVDRIRVALESKGFYDT</sequence>
<dbReference type="Proteomes" id="UP000013165">
    <property type="component" value="Unassembled WGS sequence"/>
</dbReference>
<dbReference type="STRING" id="626887.J057_15245"/>
<dbReference type="OrthoDB" id="6077837at2"/>